<keyword evidence="4" id="KW-1185">Reference proteome</keyword>
<comment type="caution">
    <text evidence="3">The sequence shown here is derived from an EMBL/GenBank/DDBJ whole genome shotgun (WGS) entry which is preliminary data.</text>
</comment>
<sequence length="177" mass="21556">MTIQLYYDEDIERENQKFLFKLTWKKFLKDWKKLVLFTLVIVFLGFYPIKNFDSNLIYYLIRFGAIYLLIYWVIILRSYIKAKKEFQKKLDQMITELNKADQNLFAIILNENLIEIKNPFNNFSSVWDKTSYQLIENRIIISFLNNTLNFVLDHSEFRNADFEILKDYIHEKSSELF</sequence>
<keyword evidence="2" id="KW-1133">Transmembrane helix</keyword>
<keyword evidence="2" id="KW-0472">Membrane</keyword>
<evidence type="ECO:0000313" key="4">
    <source>
        <dbReference type="Proteomes" id="UP000660070"/>
    </source>
</evidence>
<accession>A0ABS0FEL2</accession>
<dbReference type="RefSeq" id="WP_196080608.1">
    <property type="nucleotide sequence ID" value="NZ_JADPVI010000004.1"/>
</dbReference>
<keyword evidence="2" id="KW-0812">Transmembrane</keyword>
<keyword evidence="1" id="KW-0175">Coiled coil</keyword>
<feature type="transmembrane region" description="Helical" evidence="2">
    <location>
        <begin position="34"/>
        <end position="50"/>
    </location>
</feature>
<reference evidence="3 4" key="1">
    <citation type="submission" date="2020-11" db="EMBL/GenBank/DDBJ databases">
        <title>Kaistella gelatinilytica sp. nov., a flavobacterium isolated from Antarctic Soil.</title>
        <authorList>
            <person name="Li J."/>
        </authorList>
    </citation>
    <scope>NUCLEOTIDE SEQUENCE [LARGE SCALE GENOMIC DNA]</scope>
    <source>
        <strain evidence="3 4">G5-32</strain>
    </source>
</reference>
<dbReference type="Proteomes" id="UP000660070">
    <property type="component" value="Unassembled WGS sequence"/>
</dbReference>
<dbReference type="EMBL" id="JADPVI010000004">
    <property type="protein sequence ID" value="MBF8458157.1"/>
    <property type="molecule type" value="Genomic_DNA"/>
</dbReference>
<evidence type="ECO:0008006" key="5">
    <source>
        <dbReference type="Google" id="ProtNLM"/>
    </source>
</evidence>
<proteinExistence type="predicted"/>
<gene>
    <name evidence="3" type="ORF">IV494_13315</name>
</gene>
<feature type="transmembrane region" description="Helical" evidence="2">
    <location>
        <begin position="56"/>
        <end position="80"/>
    </location>
</feature>
<feature type="coiled-coil region" evidence="1">
    <location>
        <begin position="76"/>
        <end position="103"/>
    </location>
</feature>
<evidence type="ECO:0000313" key="3">
    <source>
        <dbReference type="EMBL" id="MBF8458157.1"/>
    </source>
</evidence>
<organism evidence="3 4">
    <name type="scientific">Kaistella gelatinilytica</name>
    <dbReference type="NCBI Taxonomy" id="2787636"/>
    <lineage>
        <taxon>Bacteria</taxon>
        <taxon>Pseudomonadati</taxon>
        <taxon>Bacteroidota</taxon>
        <taxon>Flavobacteriia</taxon>
        <taxon>Flavobacteriales</taxon>
        <taxon>Weeksellaceae</taxon>
        <taxon>Chryseobacterium group</taxon>
        <taxon>Kaistella</taxon>
    </lineage>
</organism>
<evidence type="ECO:0000256" key="2">
    <source>
        <dbReference type="SAM" id="Phobius"/>
    </source>
</evidence>
<name>A0ABS0FEL2_9FLAO</name>
<evidence type="ECO:0000256" key="1">
    <source>
        <dbReference type="SAM" id="Coils"/>
    </source>
</evidence>
<protein>
    <recommendedName>
        <fullName evidence="5">YcxB-like protein domain-containing protein</fullName>
    </recommendedName>
</protein>